<dbReference type="Gene3D" id="1.10.287.70">
    <property type="match status" value="1"/>
</dbReference>
<protein>
    <submittedName>
        <fullName evidence="5">Potassium channel protein</fullName>
    </submittedName>
</protein>
<dbReference type="KEGG" id="nti:DNFV4_04223"/>
<feature type="transmembrane region" description="Helical" evidence="2">
    <location>
        <begin position="109"/>
        <end position="128"/>
    </location>
</feature>
<dbReference type="GO" id="GO:0006813">
    <property type="term" value="P:potassium ion transport"/>
    <property type="evidence" value="ECO:0007669"/>
    <property type="project" value="InterPro"/>
</dbReference>
<keyword evidence="2" id="KW-0812">Transmembrane</keyword>
<dbReference type="InterPro" id="IPR050721">
    <property type="entry name" value="Trk_Ktr_HKT_K-transport"/>
</dbReference>
<keyword evidence="5" id="KW-0813">Transport</keyword>
<evidence type="ECO:0000256" key="2">
    <source>
        <dbReference type="SAM" id="Phobius"/>
    </source>
</evidence>
<dbReference type="PANTHER" id="PTHR43833:SF9">
    <property type="entry name" value="POTASSIUM CHANNEL PROTEIN YUGO-RELATED"/>
    <property type="match status" value="1"/>
</dbReference>
<feature type="domain" description="RCK N-terminal" evidence="3">
    <location>
        <begin position="183"/>
        <end position="303"/>
    </location>
</feature>
<dbReference type="GO" id="GO:0005886">
    <property type="term" value="C:plasma membrane"/>
    <property type="evidence" value="ECO:0007669"/>
    <property type="project" value="UniProtKB-SubCell"/>
</dbReference>
<feature type="transmembrane region" description="Helical" evidence="2">
    <location>
        <begin position="140"/>
        <end position="165"/>
    </location>
</feature>
<evidence type="ECO:0000256" key="1">
    <source>
        <dbReference type="ARBA" id="ARBA00004651"/>
    </source>
</evidence>
<keyword evidence="2" id="KW-1133">Transmembrane helix</keyword>
<evidence type="ECO:0000313" key="6">
    <source>
        <dbReference type="Proteomes" id="UP001179121"/>
    </source>
</evidence>
<gene>
    <name evidence="5" type="ORF">DNFV4_04223</name>
</gene>
<feature type="transmembrane region" description="Helical" evidence="2">
    <location>
        <begin position="77"/>
        <end position="97"/>
    </location>
</feature>
<dbReference type="EMBL" id="OX365700">
    <property type="protein sequence ID" value="CAI4033781.1"/>
    <property type="molecule type" value="Genomic_DNA"/>
</dbReference>
<dbReference type="Pfam" id="PF07885">
    <property type="entry name" value="Ion_trans_2"/>
    <property type="match status" value="1"/>
</dbReference>
<dbReference type="SUPFAM" id="SSF81324">
    <property type="entry name" value="Voltage-gated potassium channels"/>
    <property type="match status" value="1"/>
</dbReference>
<sequence length="399" mass="43438">MRRYFLSSHILYYTSTTPEEGAGRPLTAAICNGVCHFDFAPSAWYPRARMFAPAAHPPRWSSQILYLPSDQTPGRTLLLRAAILILLFCAVLALLWVDRDGLRDQADGEISFVDVVYFSVITITTVGYGDIVPVTSRARLIDALVITPIRIFVWLLFLGTAYQLIIRQYVEGYRMAMLQTRLDRHIIVCGYGHTGSAAVKELLAKGVAASQIVVIEEHEERVRLATSAGLTALCGDAAQEAMLTRVALDKAKAVIVAAGRDDTNVLIVLTARHMNPTVRILASAKQEENVKLLRQGGANAVISPATVGGYALAAAVDQEHLTEYLLDLLTAGGRINLIERPIEPGEVGKRASDLAPDLVVRVYREGRIVSLAELQGGLTLKAGDRLILLKSVQDPATTT</sequence>
<keyword evidence="2" id="KW-0472">Membrane</keyword>
<dbReference type="AlphaFoldDB" id="A0AA86T8S7"/>
<dbReference type="PROSITE" id="PS51202">
    <property type="entry name" value="RCK_C"/>
    <property type="match status" value="1"/>
</dbReference>
<dbReference type="Proteomes" id="UP001179121">
    <property type="component" value="Chromosome"/>
</dbReference>
<name>A0AA86T8S7_9BACT</name>
<dbReference type="InterPro" id="IPR013099">
    <property type="entry name" value="K_chnl_dom"/>
</dbReference>
<dbReference type="InterPro" id="IPR036291">
    <property type="entry name" value="NAD(P)-bd_dom_sf"/>
</dbReference>
<feature type="domain" description="RCK C-terminal" evidence="4">
    <location>
        <begin position="323"/>
        <end position="399"/>
    </location>
</feature>
<dbReference type="InterPro" id="IPR006037">
    <property type="entry name" value="RCK_C"/>
</dbReference>
<reference evidence="5" key="1">
    <citation type="submission" date="2022-10" db="EMBL/GenBank/DDBJ databases">
        <authorList>
            <person name="Koch H."/>
        </authorList>
    </citation>
    <scope>NUCLEOTIDE SEQUENCE</scope>
    <source>
        <strain evidence="5">DNF</strain>
    </source>
</reference>
<dbReference type="PANTHER" id="PTHR43833">
    <property type="entry name" value="POTASSIUM CHANNEL PROTEIN 2-RELATED-RELATED"/>
    <property type="match status" value="1"/>
</dbReference>
<proteinExistence type="predicted"/>
<evidence type="ECO:0000259" key="3">
    <source>
        <dbReference type="PROSITE" id="PS51201"/>
    </source>
</evidence>
<evidence type="ECO:0000259" key="4">
    <source>
        <dbReference type="PROSITE" id="PS51202"/>
    </source>
</evidence>
<dbReference type="GO" id="GO:0008324">
    <property type="term" value="F:monoatomic cation transmembrane transporter activity"/>
    <property type="evidence" value="ECO:0007669"/>
    <property type="project" value="InterPro"/>
</dbReference>
<keyword evidence="6" id="KW-1185">Reference proteome</keyword>
<evidence type="ECO:0000313" key="5">
    <source>
        <dbReference type="EMBL" id="CAI4033781.1"/>
    </source>
</evidence>
<dbReference type="SUPFAM" id="SSF51735">
    <property type="entry name" value="NAD(P)-binding Rossmann-fold domains"/>
    <property type="match status" value="1"/>
</dbReference>
<comment type="subcellular location">
    <subcellularLocation>
        <location evidence="1">Cell membrane</location>
        <topology evidence="1">Multi-pass membrane protein</topology>
    </subcellularLocation>
</comment>
<keyword evidence="5" id="KW-0406">Ion transport</keyword>
<dbReference type="Gene3D" id="3.40.50.720">
    <property type="entry name" value="NAD(P)-binding Rossmann-like Domain"/>
    <property type="match status" value="1"/>
</dbReference>
<accession>A0AA86T8S7</accession>
<dbReference type="InterPro" id="IPR003148">
    <property type="entry name" value="RCK_N"/>
</dbReference>
<dbReference type="Pfam" id="PF02254">
    <property type="entry name" value="TrkA_N"/>
    <property type="match status" value="1"/>
</dbReference>
<organism evidence="5 6">
    <name type="scientific">Nitrospira tepida</name>
    <dbReference type="NCBI Taxonomy" id="2973512"/>
    <lineage>
        <taxon>Bacteria</taxon>
        <taxon>Pseudomonadati</taxon>
        <taxon>Nitrospirota</taxon>
        <taxon>Nitrospiria</taxon>
        <taxon>Nitrospirales</taxon>
        <taxon>Nitrospiraceae</taxon>
        <taxon>Nitrospira</taxon>
    </lineage>
</organism>
<dbReference type="PROSITE" id="PS51201">
    <property type="entry name" value="RCK_N"/>
    <property type="match status" value="1"/>
</dbReference>
<keyword evidence="5" id="KW-0407">Ion channel</keyword>